<evidence type="ECO:0000256" key="8">
    <source>
        <dbReference type="ARBA" id="ARBA00023136"/>
    </source>
</evidence>
<comment type="caution">
    <text evidence="9">Lacks conserved residue(s) required for the propagation of feature annotation.</text>
</comment>
<organism evidence="13 14">
    <name type="scientific">Candidatus Agrococcus pullicola</name>
    <dbReference type="NCBI Taxonomy" id="2838429"/>
    <lineage>
        <taxon>Bacteria</taxon>
        <taxon>Bacillati</taxon>
        <taxon>Actinomycetota</taxon>
        <taxon>Actinomycetes</taxon>
        <taxon>Micrococcales</taxon>
        <taxon>Microbacteriaceae</taxon>
        <taxon>Agrococcus</taxon>
    </lineage>
</organism>
<dbReference type="EMBL" id="DXDC01000153">
    <property type="protein sequence ID" value="HIY65678.1"/>
    <property type="molecule type" value="Genomic_DNA"/>
</dbReference>
<protein>
    <recommendedName>
        <fullName evidence="9">Lipoprotein signal peptidase</fullName>
        <ecNumber evidence="9">3.4.23.36</ecNumber>
    </recommendedName>
    <alternativeName>
        <fullName evidence="9">Prolipoprotein signal peptidase</fullName>
    </alternativeName>
    <alternativeName>
        <fullName evidence="9">Signal peptidase II</fullName>
        <shortName evidence="9">SPase II</shortName>
    </alternativeName>
</protein>
<name>A0A9D1YU25_9MICO</name>
<keyword evidence="5 9" id="KW-0064">Aspartyl protease</keyword>
<feature type="active site" evidence="9">
    <location>
        <position position="130"/>
    </location>
</feature>
<gene>
    <name evidence="9 13" type="primary">lspA</name>
    <name evidence="13" type="ORF">H9830_05310</name>
</gene>
<feature type="transmembrane region" description="Helical" evidence="9">
    <location>
        <begin position="81"/>
        <end position="99"/>
    </location>
</feature>
<feature type="region of interest" description="Disordered" evidence="12">
    <location>
        <begin position="153"/>
        <end position="174"/>
    </location>
</feature>
<dbReference type="PANTHER" id="PTHR33695:SF1">
    <property type="entry name" value="LIPOPROTEIN SIGNAL PEPTIDASE"/>
    <property type="match status" value="1"/>
</dbReference>
<keyword evidence="4 9" id="KW-0812">Transmembrane</keyword>
<dbReference type="InterPro" id="IPR001872">
    <property type="entry name" value="Peptidase_A8"/>
</dbReference>
<feature type="active site" evidence="9">
    <location>
        <position position="115"/>
    </location>
</feature>
<evidence type="ECO:0000256" key="12">
    <source>
        <dbReference type="SAM" id="MobiDB-lite"/>
    </source>
</evidence>
<comment type="similarity">
    <text evidence="1 9 11">Belongs to the peptidase A8 family.</text>
</comment>
<dbReference type="GO" id="GO:0006508">
    <property type="term" value="P:proteolysis"/>
    <property type="evidence" value="ECO:0007669"/>
    <property type="project" value="UniProtKB-KW"/>
</dbReference>
<comment type="subcellular location">
    <subcellularLocation>
        <location evidence="9">Cell membrane</location>
        <topology evidence="9">Multi-pass membrane protein</topology>
    </subcellularLocation>
</comment>
<feature type="transmembrane region" description="Helical" evidence="9">
    <location>
        <begin position="119"/>
        <end position="145"/>
    </location>
</feature>
<evidence type="ECO:0000256" key="3">
    <source>
        <dbReference type="ARBA" id="ARBA00022670"/>
    </source>
</evidence>
<evidence type="ECO:0000256" key="10">
    <source>
        <dbReference type="RuleBase" id="RU000594"/>
    </source>
</evidence>
<dbReference type="NCBIfam" id="TIGR00077">
    <property type="entry name" value="lspA"/>
    <property type="match status" value="1"/>
</dbReference>
<accession>A0A9D1YU25</accession>
<evidence type="ECO:0000256" key="2">
    <source>
        <dbReference type="ARBA" id="ARBA00022475"/>
    </source>
</evidence>
<evidence type="ECO:0000313" key="14">
    <source>
        <dbReference type="Proteomes" id="UP000824005"/>
    </source>
</evidence>
<reference evidence="13" key="1">
    <citation type="journal article" date="2021" name="PeerJ">
        <title>Extensive microbial diversity within the chicken gut microbiome revealed by metagenomics and culture.</title>
        <authorList>
            <person name="Gilroy R."/>
            <person name="Ravi A."/>
            <person name="Getino M."/>
            <person name="Pursley I."/>
            <person name="Horton D.L."/>
            <person name="Alikhan N.F."/>
            <person name="Baker D."/>
            <person name="Gharbi K."/>
            <person name="Hall N."/>
            <person name="Watson M."/>
            <person name="Adriaenssens E.M."/>
            <person name="Foster-Nyarko E."/>
            <person name="Jarju S."/>
            <person name="Secka A."/>
            <person name="Antonio M."/>
            <person name="Oren A."/>
            <person name="Chaudhuri R.R."/>
            <person name="La Ragione R."/>
            <person name="Hildebrand F."/>
            <person name="Pallen M.J."/>
        </authorList>
    </citation>
    <scope>NUCLEOTIDE SEQUENCE</scope>
    <source>
        <strain evidence="13">ChiGjej1B1-98</strain>
    </source>
</reference>
<dbReference type="PROSITE" id="PS00855">
    <property type="entry name" value="SPASE_II"/>
    <property type="match status" value="1"/>
</dbReference>
<proteinExistence type="inferred from homology"/>
<keyword evidence="7 9" id="KW-1133">Transmembrane helix</keyword>
<reference evidence="13" key="2">
    <citation type="submission" date="2021-04" db="EMBL/GenBank/DDBJ databases">
        <authorList>
            <person name="Gilroy R."/>
        </authorList>
    </citation>
    <scope>NUCLEOTIDE SEQUENCE</scope>
    <source>
        <strain evidence="13">ChiGjej1B1-98</strain>
    </source>
</reference>
<comment type="catalytic activity">
    <reaction evidence="9 10">
        <text>Release of signal peptides from bacterial membrane prolipoproteins. Hydrolyzes -Xaa-Yaa-Zaa-|-(S,diacylglyceryl)Cys-, in which Xaa is hydrophobic (preferably Leu), and Yaa (Ala or Ser) and Zaa (Gly or Ala) have small, neutral side chains.</text>
        <dbReference type="EC" id="3.4.23.36"/>
    </reaction>
</comment>
<comment type="function">
    <text evidence="9 10">This protein specifically catalyzes the removal of signal peptides from prolipoproteins.</text>
</comment>
<dbReference type="HAMAP" id="MF_00161">
    <property type="entry name" value="LspA"/>
    <property type="match status" value="1"/>
</dbReference>
<sequence length="174" mass="18608">MLLFAVAAIVWTFDFLSKEWILANFQEGESRQVLGEALRFTFVRNPGAAFSLASGMTWIFTILAAAVAIGIVAVAPRLRSIGWVLVLGGLLGGTTGNLFDRLTREPGALQGHVIDFIHVWGFPAIFNVADVAICTAMGGLILMMLRGTNLDGSKARTDEPDPAAQGEESATRGE</sequence>
<keyword evidence="2 9" id="KW-1003">Cell membrane</keyword>
<keyword evidence="8 9" id="KW-0472">Membrane</keyword>
<dbReference type="GO" id="GO:0004190">
    <property type="term" value="F:aspartic-type endopeptidase activity"/>
    <property type="evidence" value="ECO:0007669"/>
    <property type="project" value="UniProtKB-UniRule"/>
</dbReference>
<dbReference type="PRINTS" id="PR00781">
    <property type="entry name" value="LIPOSIGPTASE"/>
</dbReference>
<evidence type="ECO:0000256" key="9">
    <source>
        <dbReference type="HAMAP-Rule" id="MF_00161"/>
    </source>
</evidence>
<dbReference type="AlphaFoldDB" id="A0A9D1YU25"/>
<dbReference type="GO" id="GO:0005886">
    <property type="term" value="C:plasma membrane"/>
    <property type="evidence" value="ECO:0007669"/>
    <property type="project" value="UniProtKB-SubCell"/>
</dbReference>
<evidence type="ECO:0000313" key="13">
    <source>
        <dbReference type="EMBL" id="HIY65678.1"/>
    </source>
</evidence>
<dbReference type="Proteomes" id="UP000824005">
    <property type="component" value="Unassembled WGS sequence"/>
</dbReference>
<keyword evidence="6 9" id="KW-0378">Hydrolase</keyword>
<dbReference type="PANTHER" id="PTHR33695">
    <property type="entry name" value="LIPOPROTEIN SIGNAL PEPTIDASE"/>
    <property type="match status" value="1"/>
</dbReference>
<comment type="caution">
    <text evidence="13">The sequence shown here is derived from an EMBL/GenBank/DDBJ whole genome shotgun (WGS) entry which is preliminary data.</text>
</comment>
<evidence type="ECO:0000256" key="7">
    <source>
        <dbReference type="ARBA" id="ARBA00022989"/>
    </source>
</evidence>
<keyword evidence="3 9" id="KW-0645">Protease</keyword>
<evidence type="ECO:0000256" key="6">
    <source>
        <dbReference type="ARBA" id="ARBA00022801"/>
    </source>
</evidence>
<dbReference type="EC" id="3.4.23.36" evidence="9"/>
<evidence type="ECO:0000256" key="4">
    <source>
        <dbReference type="ARBA" id="ARBA00022692"/>
    </source>
</evidence>
<comment type="pathway">
    <text evidence="9">Protein modification; lipoprotein biosynthesis (signal peptide cleavage).</text>
</comment>
<evidence type="ECO:0000256" key="1">
    <source>
        <dbReference type="ARBA" id="ARBA00006139"/>
    </source>
</evidence>
<feature type="transmembrane region" description="Helical" evidence="9">
    <location>
        <begin position="48"/>
        <end position="74"/>
    </location>
</feature>
<evidence type="ECO:0000256" key="5">
    <source>
        <dbReference type="ARBA" id="ARBA00022750"/>
    </source>
</evidence>
<evidence type="ECO:0000256" key="11">
    <source>
        <dbReference type="RuleBase" id="RU004181"/>
    </source>
</evidence>
<dbReference type="Pfam" id="PF01252">
    <property type="entry name" value="Peptidase_A8"/>
    <property type="match status" value="1"/>
</dbReference>